<organism evidence="9 10">
    <name type="scientific">Pseudothauera lacus</name>
    <dbReference type="NCBI Taxonomy" id="2136175"/>
    <lineage>
        <taxon>Bacteria</taxon>
        <taxon>Pseudomonadati</taxon>
        <taxon>Pseudomonadota</taxon>
        <taxon>Betaproteobacteria</taxon>
        <taxon>Rhodocyclales</taxon>
        <taxon>Zoogloeaceae</taxon>
        <taxon>Pseudothauera</taxon>
    </lineage>
</organism>
<dbReference type="InterPro" id="IPR011784">
    <property type="entry name" value="SO4_adenylTrfase_ssu"/>
</dbReference>
<dbReference type="InterPro" id="IPR050128">
    <property type="entry name" value="Sulfate_adenylyltrnsfr_sub2"/>
</dbReference>
<accession>A0A2T4IK42</accession>
<dbReference type="EMBL" id="PZKC01000001">
    <property type="protein sequence ID" value="PTD98116.1"/>
    <property type="molecule type" value="Genomic_DNA"/>
</dbReference>
<dbReference type="FunFam" id="3.40.50.620:FF:000002">
    <property type="entry name" value="Sulfate adenylyltransferase subunit 2"/>
    <property type="match status" value="1"/>
</dbReference>
<comment type="pathway">
    <text evidence="6">Sulfur metabolism; hydrogen sulfide biosynthesis; sulfite from sulfate: step 1/3.</text>
</comment>
<dbReference type="OrthoDB" id="9772604at2"/>
<dbReference type="NCBIfam" id="NF009214">
    <property type="entry name" value="PRK12563.1"/>
    <property type="match status" value="1"/>
</dbReference>
<dbReference type="Pfam" id="PF01507">
    <property type="entry name" value="PAPS_reduct"/>
    <property type="match status" value="1"/>
</dbReference>
<evidence type="ECO:0000256" key="6">
    <source>
        <dbReference type="HAMAP-Rule" id="MF_00064"/>
    </source>
</evidence>
<dbReference type="InterPro" id="IPR009057">
    <property type="entry name" value="Homeodomain-like_sf"/>
</dbReference>
<keyword evidence="3 6" id="KW-0548">Nucleotidyltransferase</keyword>
<evidence type="ECO:0000256" key="5">
    <source>
        <dbReference type="ARBA" id="ARBA00022840"/>
    </source>
</evidence>
<dbReference type="InterPro" id="IPR014729">
    <property type="entry name" value="Rossmann-like_a/b/a_fold"/>
</dbReference>
<dbReference type="Gene3D" id="3.40.50.620">
    <property type="entry name" value="HUPs"/>
    <property type="match status" value="1"/>
</dbReference>
<dbReference type="AlphaFoldDB" id="A0A2T4IK42"/>
<keyword evidence="5 6" id="KW-0067">ATP-binding</keyword>
<proteinExistence type="inferred from homology"/>
<reference evidence="9 10" key="1">
    <citation type="submission" date="2018-03" db="EMBL/GenBank/DDBJ databases">
        <authorList>
            <person name="Keele B.F."/>
        </authorList>
    </citation>
    <scope>NUCLEOTIDE SEQUENCE [LARGE SCALE GENOMIC DNA]</scope>
    <source>
        <strain evidence="9 10">D20</strain>
    </source>
</reference>
<feature type="compositionally biased region" description="Low complexity" evidence="7">
    <location>
        <begin position="235"/>
        <end position="256"/>
    </location>
</feature>
<dbReference type="GO" id="GO:0004781">
    <property type="term" value="F:sulfate adenylyltransferase (ATP) activity"/>
    <property type="evidence" value="ECO:0007669"/>
    <property type="project" value="UniProtKB-UniRule"/>
</dbReference>
<keyword evidence="4 6" id="KW-0547">Nucleotide-binding</keyword>
<dbReference type="GO" id="GO:0000103">
    <property type="term" value="P:sulfate assimilation"/>
    <property type="evidence" value="ECO:0007669"/>
    <property type="project" value="UniProtKB-UniRule"/>
</dbReference>
<dbReference type="UniPathway" id="UPA00140">
    <property type="reaction ID" value="UER00204"/>
</dbReference>
<gene>
    <name evidence="6" type="primary">cysD</name>
    <name evidence="9" type="ORF">C8261_01490</name>
</gene>
<evidence type="ECO:0000256" key="3">
    <source>
        <dbReference type="ARBA" id="ARBA00022695"/>
    </source>
</evidence>
<dbReference type="GO" id="GO:0070814">
    <property type="term" value="P:hydrogen sulfide biosynthetic process"/>
    <property type="evidence" value="ECO:0007669"/>
    <property type="project" value="UniProtKB-UniRule"/>
</dbReference>
<comment type="function">
    <text evidence="6">With CysN forms the ATP sulfurylase (ATPS) that catalyzes the adenylation of sulfate producing adenosine 5'-phosphosulfate (APS) and diphosphate, the first enzymatic step in sulfur assimilation pathway. APS synthesis involves the formation of a high-energy phosphoric-sulfuric acid anhydride bond driven by GTP hydrolysis by CysN coupled to ATP hydrolysis by CysD.</text>
</comment>
<dbReference type="SUPFAM" id="SSF52402">
    <property type="entry name" value="Adenine nucleotide alpha hydrolases-like"/>
    <property type="match status" value="1"/>
</dbReference>
<evidence type="ECO:0000313" key="9">
    <source>
        <dbReference type="EMBL" id="PTD98116.1"/>
    </source>
</evidence>
<evidence type="ECO:0000313" key="10">
    <source>
        <dbReference type="Proteomes" id="UP000241193"/>
    </source>
</evidence>
<dbReference type="EC" id="2.7.7.4" evidence="6"/>
<dbReference type="GO" id="GO:0005524">
    <property type="term" value="F:ATP binding"/>
    <property type="evidence" value="ECO:0007669"/>
    <property type="project" value="UniProtKB-KW"/>
</dbReference>
<name>A0A2T4IK42_9RHOO</name>
<dbReference type="HAMAP" id="MF_00064">
    <property type="entry name" value="Sulf_adenylyltr_sub2"/>
    <property type="match status" value="1"/>
</dbReference>
<comment type="similarity">
    <text evidence="1 6">Belongs to the PAPS reductase family. CysD subfamily.</text>
</comment>
<dbReference type="PANTHER" id="PTHR43196:SF1">
    <property type="entry name" value="SULFATE ADENYLYLTRANSFERASE SUBUNIT 2"/>
    <property type="match status" value="1"/>
</dbReference>
<dbReference type="NCBIfam" id="NF003587">
    <property type="entry name" value="PRK05253.1"/>
    <property type="match status" value="1"/>
</dbReference>
<comment type="catalytic activity">
    <reaction evidence="6">
        <text>sulfate + ATP + H(+) = adenosine 5'-phosphosulfate + diphosphate</text>
        <dbReference type="Rhea" id="RHEA:18133"/>
        <dbReference type="ChEBI" id="CHEBI:15378"/>
        <dbReference type="ChEBI" id="CHEBI:16189"/>
        <dbReference type="ChEBI" id="CHEBI:30616"/>
        <dbReference type="ChEBI" id="CHEBI:33019"/>
        <dbReference type="ChEBI" id="CHEBI:58243"/>
        <dbReference type="EC" id="2.7.7.4"/>
    </reaction>
</comment>
<reference evidence="9 10" key="2">
    <citation type="submission" date="2018-04" db="EMBL/GenBank/DDBJ databases">
        <title>Thauera lacus sp. nov., isolated from an saline lake in Inner Mongolia, China.</title>
        <authorList>
            <person name="Liang Q.-Y."/>
        </authorList>
    </citation>
    <scope>NUCLEOTIDE SEQUENCE [LARGE SCALE GENOMIC DNA]</scope>
    <source>
        <strain evidence="9 10">D20</strain>
    </source>
</reference>
<evidence type="ECO:0000259" key="8">
    <source>
        <dbReference type="Pfam" id="PF01507"/>
    </source>
</evidence>
<keyword evidence="2 6" id="KW-0808">Transferase</keyword>
<dbReference type="NCBIfam" id="TIGR02039">
    <property type="entry name" value="CysD"/>
    <property type="match status" value="1"/>
</dbReference>
<comment type="caution">
    <text evidence="9">The sequence shown here is derived from an EMBL/GenBank/DDBJ whole genome shotgun (WGS) entry which is preliminary data.</text>
</comment>
<sequence length="596" mass="66322">MAHGARHLSPEALNERRKLAVRLRLSGQTLAEVARLADLSVPTVLAAMRAFENGGWDAIAVRQRGRDEGSGKLLSPQREHQLLQSLAKSAGVWTESSTGELIRTHFGIEAAARTVSRLLTRWGIKSSAARPEESVSAPATLRLHARAHEIVWQGGPPHAAGGETLRFLIMRDSRNRLTFTALDLQQPLHALARLTDHYRTQAGERPADIHLSGFDLTRIAPAALPAGVTLHSTPLPSTRTLLPPLPAAAPADQPSSHTQAPQGRPGAPDADGMHKAAAVTKPTSSTSIARQALMKSAQTLTHLQRLEAESIHIMREVVAEADNPVMLYSIGKDSAVMLHLARKAFHPAVPPFPLLHVDTRWKFRDMYAFRDRMAQETGMDLLVHINPEGIEKNINPFTHGSAIHTDIMKTEGLKQALDQYGFDAAFGGARRDEEKSRAKERVFSFRSAQHRWDPKNQRPELWKLYNARKHKGESIRVFPLSNWTELDIWQYIYLENIPIVPLYLSAVRPVVERDGTLIMVDDERMPLKPGEVPMMKKVRFRTLGCYPLTGAIESTADTLPAIIQEMLLTRTSERQGRVIDHDSAASMEKKKQEGYF</sequence>
<keyword evidence="10" id="KW-1185">Reference proteome</keyword>
<evidence type="ECO:0000256" key="2">
    <source>
        <dbReference type="ARBA" id="ARBA00022679"/>
    </source>
</evidence>
<dbReference type="CDD" id="cd23946">
    <property type="entry name" value="Sulfate_adenylyltransferase_2"/>
    <property type="match status" value="1"/>
</dbReference>
<feature type="domain" description="Phosphoadenosine phosphosulphate reductase" evidence="8">
    <location>
        <begin position="323"/>
        <end position="550"/>
    </location>
</feature>
<protein>
    <recommendedName>
        <fullName evidence="6">Sulfate adenylyltransferase subunit 2</fullName>
        <ecNumber evidence="6">2.7.7.4</ecNumber>
    </recommendedName>
    <alternativeName>
        <fullName evidence="6">ATP-sulfurylase small subunit</fullName>
    </alternativeName>
    <alternativeName>
        <fullName evidence="6">Sulfate adenylate transferase</fullName>
        <shortName evidence="6">SAT</shortName>
    </alternativeName>
</protein>
<evidence type="ECO:0000256" key="4">
    <source>
        <dbReference type="ARBA" id="ARBA00022741"/>
    </source>
</evidence>
<evidence type="ECO:0000256" key="7">
    <source>
        <dbReference type="SAM" id="MobiDB-lite"/>
    </source>
</evidence>
<evidence type="ECO:0000256" key="1">
    <source>
        <dbReference type="ARBA" id="ARBA00008885"/>
    </source>
</evidence>
<comment type="subunit">
    <text evidence="6">Heterodimer composed of CysD, the smaller subunit, and CysN.</text>
</comment>
<dbReference type="PANTHER" id="PTHR43196">
    <property type="entry name" value="SULFATE ADENYLYLTRANSFERASE SUBUNIT 2"/>
    <property type="match status" value="1"/>
</dbReference>
<dbReference type="SUPFAM" id="SSF46689">
    <property type="entry name" value="Homeodomain-like"/>
    <property type="match status" value="1"/>
</dbReference>
<feature type="region of interest" description="Disordered" evidence="7">
    <location>
        <begin position="235"/>
        <end position="287"/>
    </location>
</feature>
<dbReference type="Proteomes" id="UP000241193">
    <property type="component" value="Unassembled WGS sequence"/>
</dbReference>
<dbReference type="InterPro" id="IPR002500">
    <property type="entry name" value="PAPS_reduct_dom"/>
</dbReference>